<dbReference type="AlphaFoldDB" id="A0A6G0XHL1"/>
<evidence type="ECO:0000313" key="2">
    <source>
        <dbReference type="Proteomes" id="UP000481153"/>
    </source>
</evidence>
<comment type="caution">
    <text evidence="1">The sequence shown here is derived from an EMBL/GenBank/DDBJ whole genome shotgun (WGS) entry which is preliminary data.</text>
</comment>
<keyword evidence="2" id="KW-1185">Reference proteome</keyword>
<evidence type="ECO:0008006" key="3">
    <source>
        <dbReference type="Google" id="ProtNLM"/>
    </source>
</evidence>
<evidence type="ECO:0000313" key="1">
    <source>
        <dbReference type="EMBL" id="KAF0739684.1"/>
    </source>
</evidence>
<dbReference type="EMBL" id="VJMJ01000063">
    <property type="protein sequence ID" value="KAF0739684.1"/>
    <property type="molecule type" value="Genomic_DNA"/>
</dbReference>
<dbReference type="Proteomes" id="UP000481153">
    <property type="component" value="Unassembled WGS sequence"/>
</dbReference>
<gene>
    <name evidence="1" type="ORF">Ae201684_004852</name>
</gene>
<dbReference type="InterPro" id="IPR039231">
    <property type="entry name" value="TPGS2"/>
</dbReference>
<sequence length="195" mass="22288">MDELNALSLRVFEYLGSLPTVSNVDYKPSPGIQGHNVALWEQRHKPKILPHDLVEFLTMSNGLSVKWYTMLKGKQHLVGHFSLNSLQQLKDMNAVFPDGTHLALALHSSITIEQPEIWLHDTMSNWVFLASTFTDYYRMMIVHLGLIGWQNLYTSVGLDPLTKQWFYLFVPGRVRQLPLNSKAAETPKIAILPFL</sequence>
<organism evidence="1 2">
    <name type="scientific">Aphanomyces euteiches</name>
    <dbReference type="NCBI Taxonomy" id="100861"/>
    <lineage>
        <taxon>Eukaryota</taxon>
        <taxon>Sar</taxon>
        <taxon>Stramenopiles</taxon>
        <taxon>Oomycota</taxon>
        <taxon>Saprolegniomycetes</taxon>
        <taxon>Saprolegniales</taxon>
        <taxon>Verrucalvaceae</taxon>
        <taxon>Aphanomyces</taxon>
    </lineage>
</organism>
<protein>
    <recommendedName>
        <fullName evidence="3">Knr4/Smi1-like domain-containing protein</fullName>
    </recommendedName>
</protein>
<proteinExistence type="predicted"/>
<dbReference type="PANTHER" id="PTHR31854:SF2">
    <property type="entry name" value="TUBULIN POLYGLUTAMYLASE COMPLEX SUBUNIT 2"/>
    <property type="match status" value="1"/>
</dbReference>
<dbReference type="PANTHER" id="PTHR31854">
    <property type="entry name" value="TUBULIN POLYGLUTAMYLASE COMPLEX SUBUNIT 2"/>
    <property type="match status" value="1"/>
</dbReference>
<accession>A0A6G0XHL1</accession>
<reference evidence="1 2" key="1">
    <citation type="submission" date="2019-07" db="EMBL/GenBank/DDBJ databases">
        <title>Genomics analysis of Aphanomyces spp. identifies a new class of oomycete effector associated with host adaptation.</title>
        <authorList>
            <person name="Gaulin E."/>
        </authorList>
    </citation>
    <scope>NUCLEOTIDE SEQUENCE [LARGE SCALE GENOMIC DNA]</scope>
    <source>
        <strain evidence="1 2">ATCC 201684</strain>
    </source>
</reference>
<name>A0A6G0XHL1_9STRA</name>